<reference evidence="6" key="1">
    <citation type="submission" date="2024-02" db="EMBL/GenBank/DDBJ databases">
        <title>Tomenella chthoni gen. nov. sp. nov., a member of the family Jonesiaceae isolated from bat guano.</title>
        <authorList>
            <person name="Miller S.L."/>
            <person name="King J."/>
            <person name="Sankaranarayanan K."/>
            <person name="Lawson P.A."/>
        </authorList>
    </citation>
    <scope>NUCLEOTIDE SEQUENCE</scope>
    <source>
        <strain evidence="6">BS-20</strain>
    </source>
</reference>
<dbReference type="PANTHER" id="PTHR30036">
    <property type="entry name" value="D-XYLOSE-BINDING PERIPLASMIC PROTEIN"/>
    <property type="match status" value="1"/>
</dbReference>
<dbReference type="AlphaFoldDB" id="A0AAU7DTF7"/>
<dbReference type="EMBL" id="CP146203">
    <property type="protein sequence ID" value="XBH20741.1"/>
    <property type="molecule type" value="Genomic_DNA"/>
</dbReference>
<feature type="region of interest" description="Disordered" evidence="3">
    <location>
        <begin position="27"/>
        <end position="54"/>
    </location>
</feature>
<keyword evidence="2 4" id="KW-0732">Signal</keyword>
<evidence type="ECO:0000256" key="1">
    <source>
        <dbReference type="ARBA" id="ARBA00004196"/>
    </source>
</evidence>
<feature type="signal peptide" evidence="4">
    <location>
        <begin position="1"/>
        <end position="23"/>
    </location>
</feature>
<evidence type="ECO:0000259" key="5">
    <source>
        <dbReference type="Pfam" id="PF13407"/>
    </source>
</evidence>
<dbReference type="GO" id="GO:0030288">
    <property type="term" value="C:outer membrane-bounded periplasmic space"/>
    <property type="evidence" value="ECO:0007669"/>
    <property type="project" value="TreeGrafter"/>
</dbReference>
<dbReference type="InterPro" id="IPR028082">
    <property type="entry name" value="Peripla_BP_I"/>
</dbReference>
<dbReference type="GO" id="GO:0030246">
    <property type="term" value="F:carbohydrate binding"/>
    <property type="evidence" value="ECO:0007669"/>
    <property type="project" value="TreeGrafter"/>
</dbReference>
<proteinExistence type="predicted"/>
<evidence type="ECO:0000256" key="4">
    <source>
        <dbReference type="SAM" id="SignalP"/>
    </source>
</evidence>
<name>A0AAU7DTF7_9MICO</name>
<organism evidence="6">
    <name type="scientific">Jonesiaceae bacterium BS-20</name>
    <dbReference type="NCBI Taxonomy" id="3120821"/>
    <lineage>
        <taxon>Bacteria</taxon>
        <taxon>Bacillati</taxon>
        <taxon>Actinomycetota</taxon>
        <taxon>Actinomycetes</taxon>
        <taxon>Micrococcales</taxon>
        <taxon>Jonesiaceae</taxon>
    </lineage>
</organism>
<sequence length="387" mass="40394">MSLKRVLALSVAPLMIFSLAACAGGGAGAGTDPKPSDSESGSTSSGEGEKGSVGVAMPEQTLARWIADGNAVKDGLEEAGYSVELQYAGNDIPTQQEQIDQMITKGVDVLIIASIDGAALGTQLDNAAAANIPVIAYDRLLTGNENVDFYVTFDNFNVGVQQGTSLLQGLGIKDDAGADTYGKGPFNVELFAGSPDDNNARFFFDGAMSVLQPQIDAGALVVKSGQAEFGQVAIQGWDQAKAQSRMDDLLTSSYQGDKVQGVLAANDALARGAISSLQSNGYDAADFPPVTGQDSEAASAKLILEGLQFSSIFKDTRKLAAQSVVAAQDLLEGNAPEANDTETYDNGKKFVPSYLLESDIVTKANIVELLVESGYYTQDEIESGVAN</sequence>
<comment type="subcellular location">
    <subcellularLocation>
        <location evidence="1">Cell envelope</location>
    </subcellularLocation>
</comment>
<feature type="chain" id="PRO_5043335823" evidence="4">
    <location>
        <begin position="24"/>
        <end position="387"/>
    </location>
</feature>
<dbReference type="PROSITE" id="PS51257">
    <property type="entry name" value="PROKAR_LIPOPROTEIN"/>
    <property type="match status" value="1"/>
</dbReference>
<dbReference type="PANTHER" id="PTHR30036:SF1">
    <property type="entry name" value="D-XYLOSE-BINDING PERIPLASMIC PROTEIN"/>
    <property type="match status" value="1"/>
</dbReference>
<dbReference type="InterPro" id="IPR049784">
    <property type="entry name" value="ChvE-like"/>
</dbReference>
<gene>
    <name evidence="6" type="primary">chvE</name>
    <name evidence="6" type="ORF">V5R04_10945</name>
</gene>
<dbReference type="SUPFAM" id="SSF53822">
    <property type="entry name" value="Periplasmic binding protein-like I"/>
    <property type="match status" value="1"/>
</dbReference>
<evidence type="ECO:0000256" key="3">
    <source>
        <dbReference type="SAM" id="MobiDB-lite"/>
    </source>
</evidence>
<protein>
    <submittedName>
        <fullName evidence="6">Multiple monosaccharide ABC transporter substrate-binding protein</fullName>
    </submittedName>
</protein>
<evidence type="ECO:0000256" key="2">
    <source>
        <dbReference type="ARBA" id="ARBA00022729"/>
    </source>
</evidence>
<dbReference type="InterPro" id="IPR025997">
    <property type="entry name" value="SBP_2_dom"/>
</dbReference>
<feature type="domain" description="Periplasmic binding protein" evidence="5">
    <location>
        <begin position="53"/>
        <end position="334"/>
    </location>
</feature>
<dbReference type="CDD" id="cd19994">
    <property type="entry name" value="PBP1_ChvE"/>
    <property type="match status" value="1"/>
</dbReference>
<dbReference type="InterPro" id="IPR050555">
    <property type="entry name" value="Bact_Solute-Bind_Prot2"/>
</dbReference>
<dbReference type="Pfam" id="PF13407">
    <property type="entry name" value="Peripla_BP_4"/>
    <property type="match status" value="1"/>
</dbReference>
<accession>A0AAU7DTF7</accession>
<dbReference type="Gene3D" id="3.40.50.2300">
    <property type="match status" value="2"/>
</dbReference>
<evidence type="ECO:0000313" key="6">
    <source>
        <dbReference type="EMBL" id="XBH20741.1"/>
    </source>
</evidence>
<dbReference type="NCBIfam" id="NF040907">
    <property type="entry name" value="ChvE"/>
    <property type="match status" value="1"/>
</dbReference>